<dbReference type="PANTHER" id="PTHR22028:SF4">
    <property type="entry name" value="PROTEIN SFI1 HOMOLOG"/>
    <property type="match status" value="1"/>
</dbReference>
<dbReference type="RefSeq" id="XP_065650103.1">
    <property type="nucleotide sequence ID" value="XM_065794031.1"/>
</dbReference>
<evidence type="ECO:0000313" key="1">
    <source>
        <dbReference type="Proteomes" id="UP001652625"/>
    </source>
</evidence>
<accession>A0ABM4BM20</accession>
<keyword evidence="1" id="KW-1185">Reference proteome</keyword>
<reference evidence="2" key="1">
    <citation type="submission" date="2025-08" db="UniProtKB">
        <authorList>
            <consortium name="RefSeq"/>
        </authorList>
    </citation>
    <scope>IDENTIFICATION</scope>
</reference>
<name>A0ABM4BM20_HYDVU</name>
<protein>
    <submittedName>
        <fullName evidence="2">Protein SFI1 homolog isoform X6</fullName>
    </submittedName>
</protein>
<sequence>MEKKDICKFKKRFIIRKCFSAWKFSVLGKITDFTVRNHYHRILLKKYILRWEKTLFCQREWKLNIRANFYHRFQIYQMTFKAWAKFVLARQKQKTATSTAYSFSRTRLLQQSFKTWRCYIQRSFIHCVKMKVIRFNLMRKYWHIWWNYYRSKSLISCKKYIALHRWADHMLVKAFFRWKDVYFKHCLLIKKLTLFNIYQDNKLMSIVFKKWNGYLAVQYEKKRLYDYAQVLYTHRLMKSSLKNWYMFYKFLQNLKKKELLIQIICKKFITRRYFLLLKSNVFLNKIRCKSIQLSCQQKTKKKVLFAFKRYVIITKEIKDNLMRYFLKRWISKWDQKNEQKHYYLSQIANNYYRSRSLSLSFFFWMRFLKNQKKNKEKFKLAVFHYNKKLIFKLFINWFAFKTHYMAIKKMNKEALQFYRILVYSKVFYTWLKNYSIITHQDVLLKVALKFSRSQMAKYYFKFWKHKFKRKILLISFKKQADCHYILRIKSICYQQWKCRNRNTHIALSHFEYCIKRKCLLGLKKKHLYHKYKTNKERHAKSYYNSKIKYAFFKRWKDYIVCEVVKLQKANECFLVKATLLCSWVIFSWKEFYRISKHNKFQLDIADRHYRYQLSKKLFHSLRFYYLKCIQQKYLEEESFIRAKIKLDRGTLKSLFQKWRNSLIESKSGQTCISIRHYKWNLQHKVFRNLKMFKLFSQKIKLMKEMSSRFFMFCVCKKFYNIWLLKHLVYLANNKSTLCCQTDAVVFWWSIRLQKKVFIKWKKWVFFVRKNTNTFNDEINTKQIYLQSTQDRLMKKNTLEAWSFENSDLNQTKREFVKLENYIPIDFVASKNYRPIGFITSPSELRFNVNRPKPRIPNYLRESFDLNLFYGSHSV</sequence>
<gene>
    <name evidence="2" type="primary">LOC124808428</name>
</gene>
<proteinExistence type="predicted"/>
<dbReference type="PANTHER" id="PTHR22028">
    <property type="entry name" value="SFI1 SPINDLE BODY DOMAIN-CONTAINING PROTEIN-RELATED"/>
    <property type="match status" value="1"/>
</dbReference>
<evidence type="ECO:0000313" key="2">
    <source>
        <dbReference type="RefSeq" id="XP_065650103.1"/>
    </source>
</evidence>
<organism evidence="1 2">
    <name type="scientific">Hydra vulgaris</name>
    <name type="common">Hydra</name>
    <name type="synonym">Hydra attenuata</name>
    <dbReference type="NCBI Taxonomy" id="6087"/>
    <lineage>
        <taxon>Eukaryota</taxon>
        <taxon>Metazoa</taxon>
        <taxon>Cnidaria</taxon>
        <taxon>Hydrozoa</taxon>
        <taxon>Hydroidolina</taxon>
        <taxon>Anthoathecata</taxon>
        <taxon>Aplanulata</taxon>
        <taxon>Hydridae</taxon>
        <taxon>Hydra</taxon>
    </lineage>
</organism>
<dbReference type="Proteomes" id="UP001652625">
    <property type="component" value="Chromosome 03"/>
</dbReference>
<dbReference type="InterPro" id="IPR052270">
    <property type="entry name" value="CACF_protein"/>
</dbReference>
<dbReference type="GeneID" id="124808428"/>